<dbReference type="STRING" id="2512241.A0A553HIS7"/>
<dbReference type="PROSITE" id="PS00463">
    <property type="entry name" value="ZN2_CY6_FUNGAL_1"/>
    <property type="match status" value="1"/>
</dbReference>
<dbReference type="InterPro" id="IPR001138">
    <property type="entry name" value="Zn2Cys6_DnaBD"/>
</dbReference>
<feature type="domain" description="Zn(2)-C6 fungal-type" evidence="7">
    <location>
        <begin position="184"/>
        <end position="214"/>
    </location>
</feature>
<feature type="compositionally biased region" description="Pro residues" evidence="6">
    <location>
        <begin position="21"/>
        <end position="31"/>
    </location>
</feature>
<comment type="caution">
    <text evidence="8">The sequence shown here is derived from an EMBL/GenBank/DDBJ whole genome shotgun (WGS) entry which is preliminary data.</text>
</comment>
<keyword evidence="4" id="KW-0804">Transcription</keyword>
<dbReference type="Gene3D" id="4.10.240.10">
    <property type="entry name" value="Zn(2)-C6 fungal-type DNA-binding domain"/>
    <property type="match status" value="1"/>
</dbReference>
<dbReference type="AlphaFoldDB" id="A0A553HIS7"/>
<keyword evidence="5" id="KW-0539">Nucleus</keyword>
<keyword evidence="2" id="KW-0805">Transcription regulation</keyword>
<dbReference type="CDD" id="cd12148">
    <property type="entry name" value="fungal_TF_MHR"/>
    <property type="match status" value="1"/>
</dbReference>
<dbReference type="PANTHER" id="PTHR47663:SF1">
    <property type="entry name" value="XYLANOLYTIC TRANSCRIPTIONAL ACTIVATOR XLNR-RELATED"/>
    <property type="match status" value="1"/>
</dbReference>
<evidence type="ECO:0000256" key="6">
    <source>
        <dbReference type="SAM" id="MobiDB-lite"/>
    </source>
</evidence>
<dbReference type="CDD" id="cd00067">
    <property type="entry name" value="GAL4"/>
    <property type="match status" value="1"/>
</dbReference>
<sequence>MASYPEANAAAASADVTAAAAPPPPPPPPSQHQPQHDHEQPYNQQQHEQQHHHEHQQQQQQRHILHQPPPTPPPNDHDHHHHQQHQQQQHQNHNDHTHPDLYHSALVSPVPATAAVAHHGLQVLQAASAAPMSPTSNDLAQQYAQSAALQMGEPQFSSSLANPAITSPTAGPHASQKVTRLRRACDMCSQRKVKCDESGPPCKPCSDLQVECTFRREMKRRGPPNKHAEAARAAKRGQLDNGSPIPHEAAEVLVSVATTDAPLALDAEAIAPWPILQLLVDDFFTYIHPLMPFPHEPSFRQAFARRADRTNREFLALLAGMIGVLVASFPRSARAHLKAQHSAGLFPTAVTMIDHCRSVALEARGPAFMAKQDMSVDDAAASYFLGLAAGYTLQWKPCRRFLAETMSFCRELGTHRPRDLSGLAGSIPDLANALNVAANKPVDHIKDQIGKRIFWVMVASIRSMSQLGASINELPLPPPTTQEPYPEQPAEVDDEYIFSDQILPQPEGTISLITGFNRNIRIYMTMNELIGVEMCYGINFFDWSAQKNIISNGLVSAKQAIEDLPPQLQIVKAEPDQNDPTELDQAGLRYCPPAFPEAQPENDVRRALAEPMRRRQLQSEIQKANIHASQLATRSYFVERYLNLRDAHPENTQGVKNDRDEMVAEERELIVQDLLAVLTSISQRNLEPNGQSMINKIRQVASTLVQAASERKGPVAMKAEEYLHRFIEILVKLERSGAAAVIGVATDTMGPQDEEEELRNWASLRECQLQFISSGGFLSDL</sequence>
<feature type="region of interest" description="Disordered" evidence="6">
    <location>
        <begin position="158"/>
        <end position="178"/>
    </location>
</feature>
<dbReference type="GO" id="GO:0003677">
    <property type="term" value="F:DNA binding"/>
    <property type="evidence" value="ECO:0007669"/>
    <property type="project" value="UniProtKB-KW"/>
</dbReference>
<evidence type="ECO:0000256" key="5">
    <source>
        <dbReference type="ARBA" id="ARBA00023242"/>
    </source>
</evidence>
<dbReference type="InterPro" id="IPR036864">
    <property type="entry name" value="Zn2-C6_fun-type_DNA-bd_sf"/>
</dbReference>
<evidence type="ECO:0000313" key="9">
    <source>
        <dbReference type="Proteomes" id="UP000319160"/>
    </source>
</evidence>
<feature type="compositionally biased region" description="Basic and acidic residues" evidence="6">
    <location>
        <begin position="92"/>
        <end position="101"/>
    </location>
</feature>
<dbReference type="Pfam" id="PF00172">
    <property type="entry name" value="Zn_clus"/>
    <property type="match status" value="1"/>
</dbReference>
<name>A0A553HIS7_9PEZI</name>
<keyword evidence="1" id="KW-0862">Zinc</keyword>
<reference evidence="9" key="1">
    <citation type="submission" date="2019-06" db="EMBL/GenBank/DDBJ databases">
        <title>Draft genome sequence of the griseofulvin-producing fungus Xylaria cubensis strain G536.</title>
        <authorList>
            <person name="Mead M.E."/>
            <person name="Raja H.A."/>
            <person name="Steenwyk J.L."/>
            <person name="Knowles S.L."/>
            <person name="Oberlies N.H."/>
            <person name="Rokas A."/>
        </authorList>
    </citation>
    <scope>NUCLEOTIDE SEQUENCE [LARGE SCALE GENOMIC DNA]</scope>
    <source>
        <strain evidence="9">G536</strain>
    </source>
</reference>
<dbReference type="Proteomes" id="UP000319160">
    <property type="component" value="Unassembled WGS sequence"/>
</dbReference>
<feature type="region of interest" description="Disordered" evidence="6">
    <location>
        <begin position="219"/>
        <end position="244"/>
    </location>
</feature>
<feature type="compositionally biased region" description="Low complexity" evidence="6">
    <location>
        <begin position="1"/>
        <end position="20"/>
    </location>
</feature>
<dbReference type="GO" id="GO:0000981">
    <property type="term" value="F:DNA-binding transcription factor activity, RNA polymerase II-specific"/>
    <property type="evidence" value="ECO:0007669"/>
    <property type="project" value="InterPro"/>
</dbReference>
<evidence type="ECO:0000259" key="7">
    <source>
        <dbReference type="PROSITE" id="PS50048"/>
    </source>
</evidence>
<dbReference type="EMBL" id="VFLP01000114">
    <property type="protein sequence ID" value="TRX87865.1"/>
    <property type="molecule type" value="Genomic_DNA"/>
</dbReference>
<dbReference type="InterPro" id="IPR051439">
    <property type="entry name" value="XlnR/Xlr1"/>
</dbReference>
<evidence type="ECO:0000256" key="4">
    <source>
        <dbReference type="ARBA" id="ARBA00023163"/>
    </source>
</evidence>
<dbReference type="PROSITE" id="PS50048">
    <property type="entry name" value="ZN2_CY6_FUNGAL_2"/>
    <property type="match status" value="1"/>
</dbReference>
<proteinExistence type="predicted"/>
<dbReference type="SMART" id="SM00066">
    <property type="entry name" value="GAL4"/>
    <property type="match status" value="1"/>
</dbReference>
<dbReference type="SUPFAM" id="SSF57701">
    <property type="entry name" value="Zn2/Cys6 DNA-binding domain"/>
    <property type="match status" value="1"/>
</dbReference>
<gene>
    <name evidence="8" type="ORF">FHL15_011254</name>
</gene>
<evidence type="ECO:0000256" key="1">
    <source>
        <dbReference type="ARBA" id="ARBA00022833"/>
    </source>
</evidence>
<evidence type="ECO:0000313" key="8">
    <source>
        <dbReference type="EMBL" id="TRX87865.1"/>
    </source>
</evidence>
<dbReference type="OrthoDB" id="5284003at2759"/>
<dbReference type="PANTHER" id="PTHR47663">
    <property type="entry name" value="XYLANOLYTIC TRANSCRIPTIONAL ACTIVATOR XLNR-RELATED"/>
    <property type="match status" value="1"/>
</dbReference>
<keyword evidence="9" id="KW-1185">Reference proteome</keyword>
<evidence type="ECO:0000256" key="2">
    <source>
        <dbReference type="ARBA" id="ARBA00023015"/>
    </source>
</evidence>
<organism evidence="8 9">
    <name type="scientific">Xylaria flabelliformis</name>
    <dbReference type="NCBI Taxonomy" id="2512241"/>
    <lineage>
        <taxon>Eukaryota</taxon>
        <taxon>Fungi</taxon>
        <taxon>Dikarya</taxon>
        <taxon>Ascomycota</taxon>
        <taxon>Pezizomycotina</taxon>
        <taxon>Sordariomycetes</taxon>
        <taxon>Xylariomycetidae</taxon>
        <taxon>Xylariales</taxon>
        <taxon>Xylariaceae</taxon>
        <taxon>Xylaria</taxon>
    </lineage>
</organism>
<protein>
    <recommendedName>
        <fullName evidence="7">Zn(2)-C6 fungal-type domain-containing protein</fullName>
    </recommendedName>
</protein>
<accession>A0A553HIS7</accession>
<keyword evidence="3" id="KW-0238">DNA-binding</keyword>
<dbReference type="GO" id="GO:0008270">
    <property type="term" value="F:zinc ion binding"/>
    <property type="evidence" value="ECO:0007669"/>
    <property type="project" value="InterPro"/>
</dbReference>
<feature type="compositionally biased region" description="Polar residues" evidence="6">
    <location>
        <begin position="158"/>
        <end position="169"/>
    </location>
</feature>
<feature type="region of interest" description="Disordered" evidence="6">
    <location>
        <begin position="1"/>
        <end position="102"/>
    </location>
</feature>
<evidence type="ECO:0000256" key="3">
    <source>
        <dbReference type="ARBA" id="ARBA00023125"/>
    </source>
</evidence>